<feature type="compositionally biased region" description="Low complexity" evidence="10">
    <location>
        <begin position="303"/>
        <end position="317"/>
    </location>
</feature>
<feature type="compositionally biased region" description="Pro residues" evidence="10">
    <location>
        <begin position="474"/>
        <end position="494"/>
    </location>
</feature>
<reference evidence="12 13" key="1">
    <citation type="submission" date="2019-07" db="EMBL/GenBank/DDBJ databases">
        <title>De Novo Assembly of kiwifruit Actinidia rufa.</title>
        <authorList>
            <person name="Sugita-Konishi S."/>
            <person name="Sato K."/>
            <person name="Mori E."/>
            <person name="Abe Y."/>
            <person name="Kisaki G."/>
            <person name="Hamano K."/>
            <person name="Suezawa K."/>
            <person name="Otani M."/>
            <person name="Fukuda T."/>
            <person name="Manabe T."/>
            <person name="Gomi K."/>
            <person name="Tabuchi M."/>
            <person name="Akimitsu K."/>
            <person name="Kataoka I."/>
        </authorList>
    </citation>
    <scope>NUCLEOTIDE SEQUENCE [LARGE SCALE GENOMIC DNA]</scope>
    <source>
        <strain evidence="13">cv. Fuchu</strain>
    </source>
</reference>
<keyword evidence="4" id="KW-0433">Leucine-rich repeat</keyword>
<gene>
    <name evidence="12" type="ORF">Acr_29g0007960</name>
</gene>
<dbReference type="PANTHER" id="PTHR32093:SF115">
    <property type="entry name" value="LEUCINE-RICH REPEAT EXTENSIN-LIKE PROTEIN 2"/>
    <property type="match status" value="1"/>
</dbReference>
<keyword evidence="7" id="KW-0379">Hydroxylation</keyword>
<proteinExistence type="predicted"/>
<evidence type="ECO:0000313" key="12">
    <source>
        <dbReference type="EMBL" id="GFZ21634.1"/>
    </source>
</evidence>
<feature type="compositionally biased region" description="Pro residues" evidence="10">
    <location>
        <begin position="352"/>
        <end position="400"/>
    </location>
</feature>
<evidence type="ECO:0000256" key="7">
    <source>
        <dbReference type="ARBA" id="ARBA00023278"/>
    </source>
</evidence>
<dbReference type="SUPFAM" id="SSF52058">
    <property type="entry name" value="L domain-like"/>
    <property type="match status" value="1"/>
</dbReference>
<dbReference type="Proteomes" id="UP000585474">
    <property type="component" value="Unassembled WGS sequence"/>
</dbReference>
<protein>
    <recommendedName>
        <fullName evidence="9">Cell wall hydroxyproline-rich glycoprotein</fullName>
    </recommendedName>
</protein>
<evidence type="ECO:0000256" key="8">
    <source>
        <dbReference type="ARBA" id="ARBA00023316"/>
    </source>
</evidence>
<evidence type="ECO:0000256" key="4">
    <source>
        <dbReference type="ARBA" id="ARBA00022614"/>
    </source>
</evidence>
<keyword evidence="8" id="KW-0961">Cell wall biogenesis/degradation</keyword>
<feature type="compositionally biased region" description="Pro residues" evidence="10">
    <location>
        <begin position="410"/>
        <end position="464"/>
    </location>
</feature>
<organism evidence="12 13">
    <name type="scientific">Actinidia rufa</name>
    <dbReference type="NCBI Taxonomy" id="165716"/>
    <lineage>
        <taxon>Eukaryota</taxon>
        <taxon>Viridiplantae</taxon>
        <taxon>Streptophyta</taxon>
        <taxon>Embryophyta</taxon>
        <taxon>Tracheophyta</taxon>
        <taxon>Spermatophyta</taxon>
        <taxon>Magnoliopsida</taxon>
        <taxon>eudicotyledons</taxon>
        <taxon>Gunneridae</taxon>
        <taxon>Pentapetalae</taxon>
        <taxon>asterids</taxon>
        <taxon>Ericales</taxon>
        <taxon>Actinidiaceae</taxon>
        <taxon>Actinidia</taxon>
    </lineage>
</organism>
<evidence type="ECO:0000256" key="2">
    <source>
        <dbReference type="ARBA" id="ARBA00022512"/>
    </source>
</evidence>
<evidence type="ECO:0000256" key="10">
    <source>
        <dbReference type="SAM" id="MobiDB-lite"/>
    </source>
</evidence>
<keyword evidence="13" id="KW-1185">Reference proteome</keyword>
<sequence length="549" mass="59524">MPQPFCHNDKDDSSSNDVNKLQFENARLRKAYIALQSWKSAIFSDPFNFTADWTGPDVCSYAGVFCAPSPSDPTMRVVAGIDLNHADIAGYLPPELGLLTDLALFHINSNRFCGSVPLTFLRMKLLHELDLSKQPLCWKIPRSGSGLAVSKVPGSPLQRIRGTRAIKALRQGFRCYFPKRQQVPVRYPGEPWELSGVGAGVCQQQSRRGSLPSTIGWMKSLEQLDVAHNRFTGIIPSTVCKLPNLKNFTYSFNYFIGGDCAAGAYTSDGGNNCIAGKAGQRSSRECSSEAARPIDCKKTKCESSSNKSGSVSRRSSTSPPPPSPSAAHSPRPFIKPSPPPPSSKSSPAFRSHPPPPPPKTHLPPPPIEQRYSPPPPIWLSPPTYSSPPPSYHHSSPPPPTEKMSPKTHHAPPPPTIANTPPPPQIYYHVPPVPKTSLPPPPPPVGHYVPPPPYEQNTAPPPIEVPSPDYKSYASPPPPLPPPPPPPNSFPPSVAPSPEAGCGTVPGSSSPPPPPTQHWYFPPSSQPPPNDYSPSHPHSHRYLITHPFLR</sequence>
<dbReference type="PANTHER" id="PTHR32093">
    <property type="entry name" value="LEUCINE-RICH REPEAT EXTENSIN-LIKE PROTEIN 3-RELATED"/>
    <property type="match status" value="1"/>
</dbReference>
<dbReference type="Pfam" id="PF00560">
    <property type="entry name" value="LRR_1"/>
    <property type="match status" value="1"/>
</dbReference>
<dbReference type="InterPro" id="IPR013210">
    <property type="entry name" value="LRR_N_plant-typ"/>
</dbReference>
<dbReference type="InterPro" id="IPR032675">
    <property type="entry name" value="LRR_dom_sf"/>
</dbReference>
<keyword evidence="6" id="KW-0677">Repeat</keyword>
<evidence type="ECO:0000256" key="6">
    <source>
        <dbReference type="ARBA" id="ARBA00022737"/>
    </source>
</evidence>
<evidence type="ECO:0000256" key="9">
    <source>
        <dbReference type="ARBA" id="ARBA00041871"/>
    </source>
</evidence>
<keyword evidence="2" id="KW-0134">Cell wall</keyword>
<evidence type="ECO:0000256" key="1">
    <source>
        <dbReference type="ARBA" id="ARBA00004191"/>
    </source>
</evidence>
<dbReference type="GO" id="GO:0071555">
    <property type="term" value="P:cell wall organization"/>
    <property type="evidence" value="ECO:0007669"/>
    <property type="project" value="UniProtKB-KW"/>
</dbReference>
<evidence type="ECO:0000256" key="5">
    <source>
        <dbReference type="ARBA" id="ARBA00022729"/>
    </source>
</evidence>
<dbReference type="EMBL" id="BJWL01000029">
    <property type="protein sequence ID" value="GFZ21634.1"/>
    <property type="molecule type" value="Genomic_DNA"/>
</dbReference>
<evidence type="ECO:0000256" key="3">
    <source>
        <dbReference type="ARBA" id="ARBA00022525"/>
    </source>
</evidence>
<comment type="subcellular location">
    <subcellularLocation>
        <location evidence="1">Secreted</location>
        <location evidence="1">Cell wall</location>
    </subcellularLocation>
</comment>
<evidence type="ECO:0000313" key="13">
    <source>
        <dbReference type="Proteomes" id="UP000585474"/>
    </source>
</evidence>
<dbReference type="InterPro" id="IPR001611">
    <property type="entry name" value="Leu-rich_rpt"/>
</dbReference>
<feature type="region of interest" description="Disordered" evidence="10">
    <location>
        <begin position="297"/>
        <end position="549"/>
    </location>
</feature>
<feature type="compositionally biased region" description="Basic residues" evidence="10">
    <location>
        <begin position="536"/>
        <end position="549"/>
    </location>
</feature>
<name>A0A7J0HG49_9ERIC</name>
<dbReference type="Gene3D" id="3.80.10.10">
    <property type="entry name" value="Ribonuclease Inhibitor"/>
    <property type="match status" value="2"/>
</dbReference>
<feature type="domain" description="Leucine-rich repeat-containing N-terminal plant-type" evidence="11">
    <location>
        <begin position="34"/>
        <end position="66"/>
    </location>
</feature>
<dbReference type="OrthoDB" id="676979at2759"/>
<keyword evidence="5" id="KW-0732">Signal</keyword>
<feature type="compositionally biased region" description="Pro residues" evidence="10">
    <location>
        <begin position="333"/>
        <end position="342"/>
    </location>
</feature>
<dbReference type="Pfam" id="PF08263">
    <property type="entry name" value="LRRNT_2"/>
    <property type="match status" value="1"/>
</dbReference>
<keyword evidence="3" id="KW-0964">Secreted</keyword>
<dbReference type="AlphaFoldDB" id="A0A7J0HG49"/>
<dbReference type="InterPro" id="IPR051582">
    <property type="entry name" value="LRR_extensin-like_regulator"/>
</dbReference>
<evidence type="ECO:0000259" key="11">
    <source>
        <dbReference type="Pfam" id="PF08263"/>
    </source>
</evidence>
<comment type="caution">
    <text evidence="12">The sequence shown here is derived from an EMBL/GenBank/DDBJ whole genome shotgun (WGS) entry which is preliminary data.</text>
</comment>
<accession>A0A7J0HG49</accession>